<name>A0A382S5G4_9ZZZZ</name>
<dbReference type="PANTHER" id="PTHR37460">
    <property type="entry name" value="ENDONUCLEASE III"/>
    <property type="match status" value="1"/>
</dbReference>
<sequence>VVPNSGNEISRHPGTYAVVMRLETPLSVNIGKLGMTSFESGHLCYIGSAMNGLKARVSRHLRSNKRMHWHIDYLLTHAHIVDVFWSNCRERLECSVAREISIQGLPSIKGFGSSDCSCPSHLFYDRELEKLNLTIQAAFRPILFRRTFA</sequence>
<dbReference type="CDD" id="cd10441">
    <property type="entry name" value="GIY-YIG_COG1833"/>
    <property type="match status" value="1"/>
</dbReference>
<dbReference type="PANTHER" id="PTHR37460:SF1">
    <property type="entry name" value="ENDONUCLEASE III"/>
    <property type="match status" value="1"/>
</dbReference>
<evidence type="ECO:0000259" key="1">
    <source>
        <dbReference type="SMART" id="SM00465"/>
    </source>
</evidence>
<dbReference type="InterPro" id="IPR002837">
    <property type="entry name" value="DUF123"/>
</dbReference>
<reference evidence="2" key="1">
    <citation type="submission" date="2018-05" db="EMBL/GenBank/DDBJ databases">
        <authorList>
            <person name="Lanie J.A."/>
            <person name="Ng W.-L."/>
            <person name="Kazmierczak K.M."/>
            <person name="Andrzejewski T.M."/>
            <person name="Davidsen T.M."/>
            <person name="Wayne K.J."/>
            <person name="Tettelin H."/>
            <person name="Glass J.I."/>
            <person name="Rusch D."/>
            <person name="Podicherti R."/>
            <person name="Tsui H.-C.T."/>
            <person name="Winkler M.E."/>
        </authorList>
    </citation>
    <scope>NUCLEOTIDE SEQUENCE</scope>
</reference>
<dbReference type="PROSITE" id="PS50096">
    <property type="entry name" value="IQ"/>
    <property type="match status" value="1"/>
</dbReference>
<dbReference type="SMART" id="SM00465">
    <property type="entry name" value="GIYc"/>
    <property type="match status" value="1"/>
</dbReference>
<dbReference type="Pfam" id="PF01986">
    <property type="entry name" value="DUF123"/>
    <property type="match status" value="1"/>
</dbReference>
<feature type="non-terminal residue" evidence="2">
    <location>
        <position position="1"/>
    </location>
</feature>
<proteinExistence type="predicted"/>
<feature type="domain" description="GIY-YIG" evidence="1">
    <location>
        <begin position="29"/>
        <end position="126"/>
    </location>
</feature>
<dbReference type="EMBL" id="UINC01126572">
    <property type="protein sequence ID" value="SVD05139.1"/>
    <property type="molecule type" value="Genomic_DNA"/>
</dbReference>
<evidence type="ECO:0000313" key="2">
    <source>
        <dbReference type="EMBL" id="SVD05139.1"/>
    </source>
</evidence>
<gene>
    <name evidence="2" type="ORF">METZ01_LOCUS357993</name>
</gene>
<organism evidence="2">
    <name type="scientific">marine metagenome</name>
    <dbReference type="NCBI Taxonomy" id="408172"/>
    <lineage>
        <taxon>unclassified sequences</taxon>
        <taxon>metagenomes</taxon>
        <taxon>ecological metagenomes</taxon>
    </lineage>
</organism>
<dbReference type="AlphaFoldDB" id="A0A382S5G4"/>
<protein>
    <recommendedName>
        <fullName evidence="1">GIY-YIG domain-containing protein</fullName>
    </recommendedName>
</protein>
<accession>A0A382S5G4</accession>
<dbReference type="InterPro" id="IPR000305">
    <property type="entry name" value="GIY-YIG_endonuc"/>
</dbReference>